<feature type="compositionally biased region" description="Basic and acidic residues" evidence="2">
    <location>
        <begin position="79"/>
        <end position="104"/>
    </location>
</feature>
<dbReference type="EMBL" id="JAAQPE010000463">
    <property type="protein sequence ID" value="KAF5662346.1"/>
    <property type="molecule type" value="Genomic_DNA"/>
</dbReference>
<protein>
    <submittedName>
        <fullName evidence="3">Uncharacterized protein</fullName>
    </submittedName>
</protein>
<keyword evidence="1" id="KW-0175">Coiled coil</keyword>
<dbReference type="Proteomes" id="UP000572754">
    <property type="component" value="Unassembled WGS sequence"/>
</dbReference>
<evidence type="ECO:0000256" key="2">
    <source>
        <dbReference type="SAM" id="MobiDB-lite"/>
    </source>
</evidence>
<keyword evidence="4" id="KW-1185">Reference proteome</keyword>
<comment type="caution">
    <text evidence="3">The sequence shown here is derived from an EMBL/GenBank/DDBJ whole genome shotgun (WGS) entry which is preliminary data.</text>
</comment>
<feature type="compositionally biased region" description="Acidic residues" evidence="2">
    <location>
        <begin position="156"/>
        <end position="166"/>
    </location>
</feature>
<accession>A0A8H5T3S2</accession>
<feature type="coiled-coil region" evidence="1">
    <location>
        <begin position="291"/>
        <end position="375"/>
    </location>
</feature>
<feature type="region of interest" description="Disordered" evidence="2">
    <location>
        <begin position="411"/>
        <end position="494"/>
    </location>
</feature>
<feature type="compositionally biased region" description="Polar residues" evidence="2">
    <location>
        <begin position="124"/>
        <end position="138"/>
    </location>
</feature>
<proteinExistence type="predicted"/>
<sequence length="506" mass="56415">MDALPVTIKDLKFLTAAVTEFDWDEDSWNCSPDEIWRAFRAERGIGRDEVPITNADTKRYTLRSLKDAYRDIARQIRASRDGASRVEAPRPGMLEDSHERTAHGEEEDIPIDDMPLPTPEDTMETTTGNVCGIQTESTPFHPRPRKREARRKSLVDGEETEDEEEDLRSLQCGDESNDTHIMKGTIGNGTMSGLSFESPYTLPTVPTSLTHPNARLVPLTPVGPGENLTRRLQEERLENHVKYSEASIKKLLDTQNCHSEAIRNLQRHAGLQILPPHQSERVNVPATTGTTDVLKTQNETLVQQNQALRERIHQMANHADQHRAEWSRKVNALELENSTLKATLSQKEEDLRAEMARVSNQQAEWSQKARALEQENSTLLGIVSGKDAVIALQIEKVRTLEAQLNTMNASQQEVASSTEDTVQSSNHRISSNGHALLGSQSVGLPAQMESPDHFKHESDATSQSDEFASLRGQIPSLEGDVGSPRREEQAETFAPAFLGVNDDYLG</sequence>
<name>A0A8H5T3S2_FUSCI</name>
<organism evidence="3 4">
    <name type="scientific">Fusarium circinatum</name>
    <name type="common">Pitch canker fungus</name>
    <name type="synonym">Gibberella circinata</name>
    <dbReference type="NCBI Taxonomy" id="48490"/>
    <lineage>
        <taxon>Eukaryota</taxon>
        <taxon>Fungi</taxon>
        <taxon>Dikarya</taxon>
        <taxon>Ascomycota</taxon>
        <taxon>Pezizomycotina</taxon>
        <taxon>Sordariomycetes</taxon>
        <taxon>Hypocreomycetidae</taxon>
        <taxon>Hypocreales</taxon>
        <taxon>Nectriaceae</taxon>
        <taxon>Fusarium</taxon>
        <taxon>Fusarium fujikuroi species complex</taxon>
    </lineage>
</organism>
<feature type="compositionally biased region" description="Basic and acidic residues" evidence="2">
    <location>
        <begin position="450"/>
        <end position="459"/>
    </location>
</feature>
<evidence type="ECO:0000313" key="3">
    <source>
        <dbReference type="EMBL" id="KAF5662346.1"/>
    </source>
</evidence>
<dbReference type="AlphaFoldDB" id="A0A8H5T3S2"/>
<feature type="compositionally biased region" description="Polar residues" evidence="2">
    <location>
        <begin position="411"/>
        <end position="442"/>
    </location>
</feature>
<feature type="compositionally biased region" description="Basic residues" evidence="2">
    <location>
        <begin position="142"/>
        <end position="152"/>
    </location>
</feature>
<reference evidence="4" key="1">
    <citation type="journal article" date="2020" name="BMC Genomics">
        <title>Correction to: Identification and distribution of gene clusters required for synthesis of sphingolipid metabolism inhibitors in diverse species of the filamentous fungus Fusarium.</title>
        <authorList>
            <person name="Kim H.S."/>
            <person name="Lohmar J.M."/>
            <person name="Busman M."/>
            <person name="Brown D.W."/>
            <person name="Naumann T.A."/>
            <person name="Divon H.H."/>
            <person name="Lysoe E."/>
            <person name="Uhlig S."/>
            <person name="Proctor R.H."/>
        </authorList>
    </citation>
    <scope>NUCLEOTIDE SEQUENCE [LARGE SCALE GENOMIC DNA]</scope>
    <source>
        <strain evidence="4">NRRL 25331</strain>
    </source>
</reference>
<evidence type="ECO:0000313" key="4">
    <source>
        <dbReference type="Proteomes" id="UP000572754"/>
    </source>
</evidence>
<gene>
    <name evidence="3" type="ORF">FCIRC_11540</name>
</gene>
<evidence type="ECO:0000256" key="1">
    <source>
        <dbReference type="SAM" id="Coils"/>
    </source>
</evidence>
<feature type="region of interest" description="Disordered" evidence="2">
    <location>
        <begin position="79"/>
        <end position="169"/>
    </location>
</feature>
<reference evidence="3 4" key="2">
    <citation type="submission" date="2020-05" db="EMBL/GenBank/DDBJ databases">
        <title>Identification and distribution of gene clusters putatively required for synthesis of sphingolipid metabolism inhibitors in phylogenetically diverse species of the filamentous fungus Fusarium.</title>
        <authorList>
            <person name="Kim H.-S."/>
            <person name="Busman M."/>
            <person name="Brown D.W."/>
            <person name="Divon H."/>
            <person name="Uhlig S."/>
            <person name="Proctor R.H."/>
        </authorList>
    </citation>
    <scope>NUCLEOTIDE SEQUENCE [LARGE SCALE GENOMIC DNA]</scope>
    <source>
        <strain evidence="3 4">NRRL 25331</strain>
    </source>
</reference>